<name>A0A9Q7AGX0_9BACT</name>
<dbReference type="PANTHER" id="PTHR48078">
    <property type="entry name" value="THREONINE DEHYDRATASE, MITOCHONDRIAL-RELATED"/>
    <property type="match status" value="1"/>
</dbReference>
<evidence type="ECO:0000256" key="2">
    <source>
        <dbReference type="ARBA" id="ARBA00010869"/>
    </source>
</evidence>
<dbReference type="PANTHER" id="PTHR48078:SF2">
    <property type="entry name" value="CATABOLIC L-SERINE_THREONINE DEHYDRATASE"/>
    <property type="match status" value="1"/>
</dbReference>
<dbReference type="InterPro" id="IPR050147">
    <property type="entry name" value="Ser/Thr_Dehydratase"/>
</dbReference>
<dbReference type="SUPFAM" id="SSF53686">
    <property type="entry name" value="Tryptophan synthase beta subunit-like PLP-dependent enzymes"/>
    <property type="match status" value="1"/>
</dbReference>
<dbReference type="AlphaFoldDB" id="A0A9Q7AGX0"/>
<comment type="cofactor">
    <cofactor evidence="1">
        <name>pyridoxal 5'-phosphate</name>
        <dbReference type="ChEBI" id="CHEBI:597326"/>
    </cofactor>
</comment>
<protein>
    <recommendedName>
        <fullName evidence="3">L-serine ammonia-lyase</fullName>
        <ecNumber evidence="3">4.3.1.17</ecNumber>
    </recommendedName>
</protein>
<comment type="catalytic activity">
    <reaction evidence="6">
        <text>L-serine = pyruvate + NH4(+)</text>
        <dbReference type="Rhea" id="RHEA:19169"/>
        <dbReference type="ChEBI" id="CHEBI:15361"/>
        <dbReference type="ChEBI" id="CHEBI:28938"/>
        <dbReference type="ChEBI" id="CHEBI:33384"/>
        <dbReference type="EC" id="4.3.1.17"/>
    </reaction>
</comment>
<evidence type="ECO:0000259" key="7">
    <source>
        <dbReference type="Pfam" id="PF00291"/>
    </source>
</evidence>
<accession>A0A9Q7AGX0</accession>
<evidence type="ECO:0000256" key="3">
    <source>
        <dbReference type="ARBA" id="ARBA00012093"/>
    </source>
</evidence>
<evidence type="ECO:0000313" key="8">
    <source>
        <dbReference type="EMBL" id="QTX33794.1"/>
    </source>
</evidence>
<feature type="domain" description="Tryptophan synthase beta chain-like PALP" evidence="7">
    <location>
        <begin position="7"/>
        <end position="294"/>
    </location>
</feature>
<dbReference type="GO" id="GO:0004794">
    <property type="term" value="F:threonine deaminase activity"/>
    <property type="evidence" value="ECO:0007669"/>
    <property type="project" value="TreeGrafter"/>
</dbReference>
<evidence type="ECO:0000256" key="5">
    <source>
        <dbReference type="ARBA" id="ARBA00023239"/>
    </source>
</evidence>
<dbReference type="EC" id="4.3.1.17" evidence="3"/>
<keyword evidence="5" id="KW-0456">Lyase</keyword>
<dbReference type="Gene3D" id="3.40.50.1100">
    <property type="match status" value="2"/>
</dbReference>
<proteinExistence type="inferred from homology"/>
<keyword evidence="4" id="KW-0663">Pyridoxal phosphate</keyword>
<dbReference type="GO" id="GO:0006567">
    <property type="term" value="P:L-threonine catabolic process"/>
    <property type="evidence" value="ECO:0007669"/>
    <property type="project" value="TreeGrafter"/>
</dbReference>
<gene>
    <name evidence="8" type="ORF">KAR29_10765</name>
</gene>
<dbReference type="GO" id="GO:0003941">
    <property type="term" value="F:L-serine ammonia-lyase activity"/>
    <property type="evidence" value="ECO:0007669"/>
    <property type="project" value="UniProtKB-EC"/>
</dbReference>
<evidence type="ECO:0000256" key="1">
    <source>
        <dbReference type="ARBA" id="ARBA00001933"/>
    </source>
</evidence>
<dbReference type="Proteomes" id="UP000671879">
    <property type="component" value="Chromosome"/>
</dbReference>
<keyword evidence="9" id="KW-1185">Reference proteome</keyword>
<dbReference type="InterPro" id="IPR001926">
    <property type="entry name" value="TrpB-like_PALP"/>
</dbReference>
<dbReference type="InterPro" id="IPR036052">
    <property type="entry name" value="TrpB-like_PALP_sf"/>
</dbReference>
<evidence type="ECO:0000256" key="6">
    <source>
        <dbReference type="ARBA" id="ARBA00049406"/>
    </source>
</evidence>
<sequence>MTATAPLHVQTPMLESRDLSRVAGKEVFLKMECFQNAGSYKIRGIGLFCSRARDEGKSRLVASSAGNAGYAVAYAGNRLGMEVTVVVPETTSAEAKERIASEGARVEVFGAVWDDADAHGRKLAEASGAAYVHPFDHPTLWEGYRTIAREARTQMARPDAVVLSVGGGGMMCGVLEGLREVGWGDVPLVAVEPEGAASFGAALRSGHVVTLDRISTVATSLATRRVTAEAVAWAGRHDVRAVTVSDVQAVSACRRFADDHRVLVEPACGATLATLYDGHPALEGARSVMAVVCGGIGVSMARLAQWERDLGLLSAA</sequence>
<dbReference type="EMBL" id="CP072943">
    <property type="protein sequence ID" value="QTX33794.1"/>
    <property type="molecule type" value="Genomic_DNA"/>
</dbReference>
<dbReference type="GO" id="GO:0009097">
    <property type="term" value="P:isoleucine biosynthetic process"/>
    <property type="evidence" value="ECO:0007669"/>
    <property type="project" value="TreeGrafter"/>
</dbReference>
<evidence type="ECO:0000256" key="4">
    <source>
        <dbReference type="ARBA" id="ARBA00022898"/>
    </source>
</evidence>
<evidence type="ECO:0000313" key="9">
    <source>
        <dbReference type="Proteomes" id="UP000671879"/>
    </source>
</evidence>
<organism evidence="8 9">
    <name type="scientific">Aminithiophilus ramosus</name>
    <dbReference type="NCBI Taxonomy" id="3029084"/>
    <lineage>
        <taxon>Bacteria</taxon>
        <taxon>Thermotogati</taxon>
        <taxon>Synergistota</taxon>
        <taxon>Synergistia</taxon>
        <taxon>Synergistales</taxon>
        <taxon>Aminithiophilaceae</taxon>
        <taxon>Aminithiophilus</taxon>
    </lineage>
</organism>
<comment type="similarity">
    <text evidence="2">Belongs to the serine/threonine dehydratase family.</text>
</comment>
<dbReference type="KEGG" id="aram:KAR29_10765"/>
<dbReference type="Pfam" id="PF00291">
    <property type="entry name" value="PALP"/>
    <property type="match status" value="1"/>
</dbReference>
<reference evidence="9" key="1">
    <citation type="submission" date="2021-04" db="EMBL/GenBank/DDBJ databases">
        <title>A novel Synergistetes isolate from a pyrite-forming mixed culture.</title>
        <authorList>
            <person name="Bunk B."/>
            <person name="Sproer C."/>
            <person name="Spring S."/>
            <person name="Pester M."/>
        </authorList>
    </citation>
    <scope>NUCLEOTIDE SEQUENCE [LARGE SCALE GENOMIC DNA]</scope>
    <source>
        <strain evidence="9">J.5.4.2-T.3.5.2</strain>
    </source>
</reference>
<dbReference type="GO" id="GO:0006565">
    <property type="term" value="P:L-serine catabolic process"/>
    <property type="evidence" value="ECO:0007669"/>
    <property type="project" value="TreeGrafter"/>
</dbReference>